<dbReference type="Pfam" id="PF03989">
    <property type="entry name" value="DNA_gyraseA_C"/>
    <property type="match status" value="6"/>
</dbReference>
<dbReference type="SUPFAM" id="SSF56719">
    <property type="entry name" value="Type II DNA topoisomerase"/>
    <property type="match status" value="1"/>
</dbReference>
<dbReference type="Gene3D" id="2.120.10.90">
    <property type="entry name" value="DNA gyrase/topoisomerase IV, subunit A, C-terminal"/>
    <property type="match status" value="1"/>
</dbReference>
<dbReference type="FunFam" id="3.30.1360.40:FF:000002">
    <property type="entry name" value="DNA gyrase subunit A"/>
    <property type="match status" value="1"/>
</dbReference>
<comment type="subunit">
    <text evidence="8">Heterotetramer, composed of two GyrA and two GyrB chains. In the heterotetramer, GyrA contains the active site tyrosine that forms a transient covalent intermediate with DNA, while GyrB binds cofactors and catalyzes ATP hydrolysis.</text>
</comment>
<dbReference type="Gene3D" id="1.10.268.10">
    <property type="entry name" value="Topoisomerase, domain 3"/>
    <property type="match status" value="1"/>
</dbReference>
<sequence length="839" mass="91973">MTQPTTSFAKNIILRNVEDEMNQSYIDYAMSVIVGRALPDARDGLKPVHRRILYAMNELGNDWNKPYKKSARIVGDVIGKYHPHGDTAVYDAMVRMAQDFSMSHMLIDGQGNFGSVDGDSPAAMRYTEVRLSRIAGELLTDLDKETVAFGPNYDEKEMEPLVLPAAFPNLLVNGSEGIAVGMATKIPPHNLGEVIDACLYLIDHEDASAEDILSIIKGPDFPTRGLIIGHSGARQAYLTGNGRITMRARAEVETDKKGRVTLAITEIPYQANKAKLIETIANLVKEKKIEGISDLRDESDKSGMRIAIELRKEAIPDVVLNNLYKQTALQSNFSVNTVALVNGAPKTLTLMDILQIFVEYRVEIVTKRTQYLLRKANERAHVLEGLMVAIDNLDDMIALIRTAANPAEAREQMMAREWRGAAISALLARVGRTMTATAYHLSEVQAQAILDLRLHRLTGLERDKIEGDFESILVNIAELGSILTDRGKLMGVISEELQDIRKKYVVPRRSEIVIDADDFVAEDLIPDDPLVITMSHAGYIKAQDLGEFKSQGRGGRGKQAAACKDGDFVEHLFTTSKHAVLLFFTSTGKAHVRKGYQIPEGGRAARGRPIPNILPLETDERVTTVLAMHPSEMDQNSIIMVTEQGTAKRVAANTFANVRSVGTRAITLREGDQLKAVLPTKGDSHILLFTHNGKAIRFHEDDVREMGKTAAGVRCIRLAVGDLVVACLVARASDKILTVSEDGFGKVTGTEDYRLTARGAQGVVASKKPLAGAVVVDGAEDDVLLLSGNGVMVRMPADSIRETGRTAKGVRLMRLDNGDRVICAEQVPSEKDNTEPWNP</sequence>
<evidence type="ECO:0000256" key="5">
    <source>
        <dbReference type="ARBA" id="ARBA00023029"/>
    </source>
</evidence>
<comment type="similarity">
    <text evidence="2 8">Belongs to the type II topoisomerase GyrA/ParC subunit family.</text>
</comment>
<dbReference type="Gene3D" id="3.90.199.10">
    <property type="entry name" value="Topoisomerase II, domain 5"/>
    <property type="match status" value="1"/>
</dbReference>
<dbReference type="GO" id="GO:0006261">
    <property type="term" value="P:DNA-templated DNA replication"/>
    <property type="evidence" value="ECO:0007669"/>
    <property type="project" value="UniProtKB-UniRule"/>
</dbReference>
<keyword evidence="6 8" id="KW-0238">DNA-binding</keyword>
<feature type="domain" description="Topo IIA-type catalytic" evidence="10">
    <location>
        <begin position="38"/>
        <end position="524"/>
    </location>
</feature>
<dbReference type="HAMAP" id="MF_01897">
    <property type="entry name" value="GyrA"/>
    <property type="match status" value="1"/>
</dbReference>
<dbReference type="NCBIfam" id="NF004043">
    <property type="entry name" value="PRK05560.1"/>
    <property type="match status" value="1"/>
</dbReference>
<dbReference type="PANTHER" id="PTHR43493:SF5">
    <property type="entry name" value="DNA GYRASE SUBUNIT A, CHLOROPLASTIC_MITOCHONDRIAL"/>
    <property type="match status" value="1"/>
</dbReference>
<dbReference type="GO" id="GO:0005694">
    <property type="term" value="C:chromosome"/>
    <property type="evidence" value="ECO:0007669"/>
    <property type="project" value="InterPro"/>
</dbReference>
<comment type="function">
    <text evidence="8">A type II topoisomerase that negatively supercoils closed circular double-stranded (ds) DNA in an ATP-dependent manner to modulate DNA topology and maintain chromosomes in an underwound state. Negative supercoiling favors strand separation, and DNA replication, transcription, recombination and repair, all of which involve strand separation. Also able to catalyze the interconversion of other topological isomers of dsDNA rings, including catenanes and knotted rings. Type II topoisomerases break and join 2 DNA strands simultaneously in an ATP-dependent manner.</text>
</comment>
<evidence type="ECO:0000256" key="1">
    <source>
        <dbReference type="ARBA" id="ARBA00000185"/>
    </source>
</evidence>
<name>A0A179BPN6_ACIFR</name>
<dbReference type="InterPro" id="IPR005743">
    <property type="entry name" value="GyrA"/>
</dbReference>
<dbReference type="CDD" id="cd00187">
    <property type="entry name" value="TOP4c"/>
    <property type="match status" value="1"/>
</dbReference>
<dbReference type="InterPro" id="IPR002205">
    <property type="entry name" value="Topo_IIA_dom_A"/>
</dbReference>
<dbReference type="PROSITE" id="PS52040">
    <property type="entry name" value="TOPO_IIA"/>
    <property type="match status" value="1"/>
</dbReference>
<dbReference type="InterPro" id="IPR013760">
    <property type="entry name" value="Topo_IIA-like_dom_sf"/>
</dbReference>
<dbReference type="InterPro" id="IPR006691">
    <property type="entry name" value="GyrA/parC_rep"/>
</dbReference>
<dbReference type="NCBIfam" id="TIGR01063">
    <property type="entry name" value="gyrA"/>
    <property type="match status" value="1"/>
</dbReference>
<dbReference type="GO" id="GO:0005737">
    <property type="term" value="C:cytoplasm"/>
    <property type="evidence" value="ECO:0007669"/>
    <property type="project" value="UniProtKB-SubCell"/>
</dbReference>
<comment type="catalytic activity">
    <reaction evidence="1 8 9">
        <text>ATP-dependent breakage, passage and rejoining of double-stranded DNA.</text>
        <dbReference type="EC" id="5.6.2.2"/>
    </reaction>
</comment>
<dbReference type="RefSeq" id="WP_064217890.1">
    <property type="nucleotide sequence ID" value="NZ_LVXZ01000012.1"/>
</dbReference>
<dbReference type="EC" id="5.6.2.2" evidence="8"/>
<accession>A0A179BPN6</accession>
<dbReference type="GO" id="GO:0034335">
    <property type="term" value="F:DNA negative supercoiling activity"/>
    <property type="evidence" value="ECO:0007669"/>
    <property type="project" value="UniProtKB-ARBA"/>
</dbReference>
<evidence type="ECO:0000256" key="9">
    <source>
        <dbReference type="PROSITE-ProRule" id="PRU01384"/>
    </source>
</evidence>
<dbReference type="InterPro" id="IPR035516">
    <property type="entry name" value="Gyrase/topoIV_suA_C"/>
</dbReference>
<evidence type="ECO:0000256" key="8">
    <source>
        <dbReference type="HAMAP-Rule" id="MF_01897"/>
    </source>
</evidence>
<dbReference type="InterPro" id="IPR013758">
    <property type="entry name" value="Topo_IIA_A/C_ab"/>
</dbReference>
<keyword evidence="12" id="KW-1185">Reference proteome</keyword>
<dbReference type="SUPFAM" id="SSF101904">
    <property type="entry name" value="GyrA/ParC C-terminal domain-like"/>
    <property type="match status" value="1"/>
</dbReference>
<organism evidence="11 12">
    <name type="scientific">Acidithiobacillus ferrooxidans</name>
    <name type="common">Thiobacillus ferrooxidans</name>
    <dbReference type="NCBI Taxonomy" id="920"/>
    <lineage>
        <taxon>Bacteria</taxon>
        <taxon>Pseudomonadati</taxon>
        <taxon>Pseudomonadota</taxon>
        <taxon>Acidithiobacillia</taxon>
        <taxon>Acidithiobacillales</taxon>
        <taxon>Acidithiobacillaceae</taxon>
        <taxon>Acidithiobacillus</taxon>
    </lineage>
</organism>
<feature type="active site" description="O-(5'-phospho-DNA)-tyrosine intermediate" evidence="8 9">
    <location>
        <position position="126"/>
    </location>
</feature>
<dbReference type="NCBIfam" id="NF004044">
    <property type="entry name" value="PRK05561.1"/>
    <property type="match status" value="1"/>
</dbReference>
<keyword evidence="7 8" id="KW-0413">Isomerase</keyword>
<keyword evidence="3 8" id="KW-0547">Nucleotide-binding</keyword>
<evidence type="ECO:0000256" key="4">
    <source>
        <dbReference type="ARBA" id="ARBA00022840"/>
    </source>
</evidence>
<dbReference type="GO" id="GO:0003677">
    <property type="term" value="F:DNA binding"/>
    <property type="evidence" value="ECO:0007669"/>
    <property type="project" value="UniProtKB-UniRule"/>
</dbReference>
<dbReference type="Proteomes" id="UP000078302">
    <property type="component" value="Unassembled WGS sequence"/>
</dbReference>
<comment type="miscellaneous">
    <text evidence="8">Few gyrases are as efficient as E.coli at forming negative supercoils. Not all organisms have 2 type II topoisomerases; in organisms with a single type II topoisomerase this enzyme also has to decatenate newly replicated chromosomes.</text>
</comment>
<dbReference type="EMBL" id="LVXZ01000012">
    <property type="protein sequence ID" value="OAP93389.1"/>
    <property type="molecule type" value="Genomic_DNA"/>
</dbReference>
<evidence type="ECO:0000313" key="11">
    <source>
        <dbReference type="EMBL" id="OAP93389.1"/>
    </source>
</evidence>
<keyword evidence="4 8" id="KW-0067">ATP-binding</keyword>
<comment type="caution">
    <text evidence="11">The sequence shown here is derived from an EMBL/GenBank/DDBJ whole genome shotgun (WGS) entry which is preliminary data.</text>
</comment>
<evidence type="ECO:0000256" key="3">
    <source>
        <dbReference type="ARBA" id="ARBA00022741"/>
    </source>
</evidence>
<evidence type="ECO:0000256" key="6">
    <source>
        <dbReference type="ARBA" id="ARBA00023125"/>
    </source>
</evidence>
<gene>
    <name evidence="8" type="primary">gyrA</name>
    <name evidence="11" type="ORF">A4H96_01195</name>
</gene>
<dbReference type="PANTHER" id="PTHR43493">
    <property type="entry name" value="DNA GYRASE/TOPOISOMERASE SUBUNIT A"/>
    <property type="match status" value="1"/>
</dbReference>
<proteinExistence type="inferred from homology"/>
<feature type="short sequence motif" description="GyrA-box" evidence="8">
    <location>
        <begin position="551"/>
        <end position="557"/>
    </location>
</feature>
<dbReference type="SMART" id="SM00434">
    <property type="entry name" value="TOP4c"/>
    <property type="match status" value="1"/>
</dbReference>
<dbReference type="InterPro" id="IPR050220">
    <property type="entry name" value="Type_II_DNA_Topoisomerases"/>
</dbReference>
<dbReference type="FunFam" id="3.90.199.10:FF:000001">
    <property type="entry name" value="DNA gyrase subunit A"/>
    <property type="match status" value="1"/>
</dbReference>
<evidence type="ECO:0000256" key="7">
    <source>
        <dbReference type="ARBA" id="ARBA00023235"/>
    </source>
</evidence>
<evidence type="ECO:0000256" key="2">
    <source>
        <dbReference type="ARBA" id="ARBA00008263"/>
    </source>
</evidence>
<dbReference type="GO" id="GO:0009330">
    <property type="term" value="C:DNA topoisomerase type II (double strand cut, ATP-hydrolyzing) complex"/>
    <property type="evidence" value="ECO:0007669"/>
    <property type="project" value="TreeGrafter"/>
</dbReference>
<evidence type="ECO:0000313" key="12">
    <source>
        <dbReference type="Proteomes" id="UP000078302"/>
    </source>
</evidence>
<protein>
    <recommendedName>
        <fullName evidence="8">DNA gyrase subunit A</fullName>
        <ecNumber evidence="8">5.6.2.2</ecNumber>
    </recommendedName>
</protein>
<dbReference type="Gene3D" id="3.30.1360.40">
    <property type="match status" value="1"/>
</dbReference>
<keyword evidence="5 8" id="KW-0799">Topoisomerase</keyword>
<dbReference type="AlphaFoldDB" id="A0A179BPN6"/>
<comment type="subcellular location">
    <subcellularLocation>
        <location evidence="8">Cytoplasm</location>
    </subcellularLocation>
</comment>
<dbReference type="GO" id="GO:0006265">
    <property type="term" value="P:DNA topological change"/>
    <property type="evidence" value="ECO:0007669"/>
    <property type="project" value="UniProtKB-UniRule"/>
</dbReference>
<keyword evidence="8" id="KW-0963">Cytoplasm</keyword>
<dbReference type="FunFam" id="1.10.268.10:FF:000001">
    <property type="entry name" value="DNA gyrase subunit A"/>
    <property type="match status" value="1"/>
</dbReference>
<evidence type="ECO:0000259" key="10">
    <source>
        <dbReference type="PROSITE" id="PS52040"/>
    </source>
</evidence>
<dbReference type="GO" id="GO:0005524">
    <property type="term" value="F:ATP binding"/>
    <property type="evidence" value="ECO:0007669"/>
    <property type="project" value="UniProtKB-UniRule"/>
</dbReference>
<dbReference type="Pfam" id="PF00521">
    <property type="entry name" value="DNA_topoisoIV"/>
    <property type="match status" value="1"/>
</dbReference>
<dbReference type="InterPro" id="IPR013757">
    <property type="entry name" value="Topo_IIA_A_a_sf"/>
</dbReference>
<reference evidence="11 12" key="1">
    <citation type="submission" date="2016-04" db="EMBL/GenBank/DDBJ databases">
        <title>Acidithiobacillus ferrooxidans genome sequencing and assembly.</title>
        <authorList>
            <person name="Zhou Z."/>
        </authorList>
    </citation>
    <scope>NUCLEOTIDE SEQUENCE [LARGE SCALE GENOMIC DNA]</scope>
    <source>
        <strain evidence="11 12">BY0502</strain>
    </source>
</reference>
<dbReference type="OrthoDB" id="5287272at2"/>